<evidence type="ECO:0000313" key="6">
    <source>
        <dbReference type="EMBL" id="OXM16960.1"/>
    </source>
</evidence>
<evidence type="ECO:0000256" key="4">
    <source>
        <dbReference type="SAM" id="MobiDB-lite"/>
    </source>
</evidence>
<dbReference type="InterPro" id="IPR000792">
    <property type="entry name" value="Tscrpt_reg_LuxR_C"/>
</dbReference>
<dbReference type="PRINTS" id="PR00038">
    <property type="entry name" value="HTHLUXR"/>
</dbReference>
<dbReference type="EMBL" id="NMUQ01000001">
    <property type="protein sequence ID" value="OXM16960.1"/>
    <property type="molecule type" value="Genomic_DNA"/>
</dbReference>
<organism evidence="6 7">
    <name type="scientific">Paenibacillus herberti</name>
    <dbReference type="NCBI Taxonomy" id="1619309"/>
    <lineage>
        <taxon>Bacteria</taxon>
        <taxon>Bacillati</taxon>
        <taxon>Bacillota</taxon>
        <taxon>Bacilli</taxon>
        <taxon>Bacillales</taxon>
        <taxon>Paenibacillaceae</taxon>
        <taxon>Paenibacillus</taxon>
    </lineage>
</organism>
<dbReference type="InterPro" id="IPR016032">
    <property type="entry name" value="Sig_transdc_resp-reg_C-effctor"/>
</dbReference>
<dbReference type="Gene3D" id="3.40.50.300">
    <property type="entry name" value="P-loop containing nucleotide triphosphate hydrolases"/>
    <property type="match status" value="1"/>
</dbReference>
<keyword evidence="3" id="KW-0804">Transcription</keyword>
<evidence type="ECO:0000256" key="3">
    <source>
        <dbReference type="ARBA" id="ARBA00023163"/>
    </source>
</evidence>
<proteinExistence type="predicted"/>
<dbReference type="SMART" id="SM00421">
    <property type="entry name" value="HTH_LUXR"/>
    <property type="match status" value="1"/>
</dbReference>
<dbReference type="CDD" id="cd06170">
    <property type="entry name" value="LuxR_C_like"/>
    <property type="match status" value="1"/>
</dbReference>
<dbReference type="PANTHER" id="PTHR44688:SF16">
    <property type="entry name" value="DNA-BINDING TRANSCRIPTIONAL ACTIVATOR DEVR_DOSR"/>
    <property type="match status" value="1"/>
</dbReference>
<keyword evidence="7" id="KW-1185">Reference proteome</keyword>
<accession>A0A229P4C5</accession>
<dbReference type="OrthoDB" id="1137593at2"/>
<dbReference type="InterPro" id="IPR036388">
    <property type="entry name" value="WH-like_DNA-bd_sf"/>
</dbReference>
<dbReference type="PANTHER" id="PTHR44688">
    <property type="entry name" value="DNA-BINDING TRANSCRIPTIONAL ACTIVATOR DEVR_DOSR"/>
    <property type="match status" value="1"/>
</dbReference>
<dbReference type="Pfam" id="PF17874">
    <property type="entry name" value="TPR_MalT"/>
    <property type="match status" value="1"/>
</dbReference>
<dbReference type="SUPFAM" id="SSF46894">
    <property type="entry name" value="C-terminal effector domain of the bipartite response regulators"/>
    <property type="match status" value="1"/>
</dbReference>
<feature type="domain" description="HTH luxR-type" evidence="5">
    <location>
        <begin position="840"/>
        <end position="905"/>
    </location>
</feature>
<evidence type="ECO:0000256" key="1">
    <source>
        <dbReference type="ARBA" id="ARBA00023015"/>
    </source>
</evidence>
<dbReference type="Gene3D" id="1.10.10.10">
    <property type="entry name" value="Winged helix-like DNA-binding domain superfamily/Winged helix DNA-binding domain"/>
    <property type="match status" value="1"/>
</dbReference>
<dbReference type="PROSITE" id="PS50043">
    <property type="entry name" value="HTH_LUXR_2"/>
    <property type="match status" value="1"/>
</dbReference>
<feature type="region of interest" description="Disordered" evidence="4">
    <location>
        <begin position="803"/>
        <end position="830"/>
    </location>
</feature>
<dbReference type="RefSeq" id="WP_089524041.1">
    <property type="nucleotide sequence ID" value="NZ_NMUQ01000001.1"/>
</dbReference>
<dbReference type="GO" id="GO:0006355">
    <property type="term" value="P:regulation of DNA-templated transcription"/>
    <property type="evidence" value="ECO:0007669"/>
    <property type="project" value="InterPro"/>
</dbReference>
<dbReference type="InterPro" id="IPR059106">
    <property type="entry name" value="WHD_MalT"/>
</dbReference>
<protein>
    <submittedName>
        <fullName evidence="6">LuxR family transcriptional regulator</fullName>
    </submittedName>
</protein>
<sequence length="907" mass="100521">MSVPLIPTKLYIPTVRPKTISRPQLFQRLSEGLDGKLTLITAPAGFGKTTLVSGWVADYGLPSAWLSLDERDNEPARFLSYMCAAFQSIPVELSIGALQAGQPLPIEPIMSLMMQKLAEVPHKFLLVLDDYHRIDSEEIDAVIVFLLTHMPAQMHLIIATREKPGFPLARLRAGNLLNELGVEHLRFTNDETTVFFREAMGLESVAAEDITLLQLRTEGWVAALQLAALSMQGQTGVSGYMQSFTGSHPYLADYLLEEVLKQQSEFVQTFLLRTSILDRICGSLCEAIVQDQQGAFPTSGQAMLEELERANLFLVPLDNERRWYRYHHLFAEMLRQRLQARMGEGGREIAELHILASQWYEKNGLEVEAFHHAVLAEDIERAARLAEGEGLFLPFRGEITPVVKWLESLSKVELDRRPVLWVMHASALLMTGGLSGVESKLQAAERVLQSSMQDAKGRDLIGHCASIRATLAVSRHQASTILTESRRALHYLSPDNLPVRTATTWTMGYAHQLQGDRVEAGRAYAEALSSSQRIGHAVISVMAMLGLGQLQEGDNQPFEAADTYRSVLELAGTPPLPAACEAYFGLARIHYEWNDLDTAMQHAGMSIQLARQLEHTDRVVAAELLLARLKLAKGKIIDAAALVAKAENSAHRHHFAHQLPAIASVKIRVLLQHGDLVAAAILASEHELRLSEACVYVAAGDHFAAAEILVALRSELEAKELQDELLKVNVALAVVLYVLGDKPKALKALRASLMLGEPGGYKRLFVDEGAPMRQLLQEAAAGGMQSDYIEELLGVFDAEQQSEDRLGAQPTQQQSESRTEKQLTRQQGESWLEAQSTHVDELLLEPLSGRELEVLRLIAQGLSNLEISEQLFIALTTVKGHNRVIFEKLQVKRRTEAVARARKYGLL</sequence>
<dbReference type="SUPFAM" id="SSF52540">
    <property type="entry name" value="P-loop containing nucleoside triphosphate hydrolases"/>
    <property type="match status" value="1"/>
</dbReference>
<dbReference type="Gene3D" id="1.25.40.10">
    <property type="entry name" value="Tetratricopeptide repeat domain"/>
    <property type="match status" value="1"/>
</dbReference>
<dbReference type="Proteomes" id="UP000215145">
    <property type="component" value="Unassembled WGS sequence"/>
</dbReference>
<evidence type="ECO:0000313" key="7">
    <source>
        <dbReference type="Proteomes" id="UP000215145"/>
    </source>
</evidence>
<dbReference type="AlphaFoldDB" id="A0A229P4C5"/>
<name>A0A229P4C5_9BACL</name>
<dbReference type="SUPFAM" id="SSF48452">
    <property type="entry name" value="TPR-like"/>
    <property type="match status" value="1"/>
</dbReference>
<comment type="caution">
    <text evidence="6">The sequence shown here is derived from an EMBL/GenBank/DDBJ whole genome shotgun (WGS) entry which is preliminary data.</text>
</comment>
<evidence type="ECO:0000259" key="5">
    <source>
        <dbReference type="PROSITE" id="PS50043"/>
    </source>
</evidence>
<dbReference type="InterPro" id="IPR011990">
    <property type="entry name" value="TPR-like_helical_dom_sf"/>
</dbReference>
<dbReference type="GO" id="GO:0003677">
    <property type="term" value="F:DNA binding"/>
    <property type="evidence" value="ECO:0007669"/>
    <property type="project" value="UniProtKB-KW"/>
</dbReference>
<dbReference type="InterPro" id="IPR041617">
    <property type="entry name" value="TPR_MalT"/>
</dbReference>
<dbReference type="InterPro" id="IPR019734">
    <property type="entry name" value="TPR_rpt"/>
</dbReference>
<dbReference type="SMART" id="SM00028">
    <property type="entry name" value="TPR"/>
    <property type="match status" value="3"/>
</dbReference>
<dbReference type="Pfam" id="PF25873">
    <property type="entry name" value="WHD_MalT"/>
    <property type="match status" value="1"/>
</dbReference>
<dbReference type="Pfam" id="PF00196">
    <property type="entry name" value="GerE"/>
    <property type="match status" value="1"/>
</dbReference>
<keyword evidence="1" id="KW-0805">Transcription regulation</keyword>
<gene>
    <name evidence="6" type="ORF">CGZ75_10060</name>
</gene>
<keyword evidence="2" id="KW-0238">DNA-binding</keyword>
<evidence type="ECO:0000256" key="2">
    <source>
        <dbReference type="ARBA" id="ARBA00023125"/>
    </source>
</evidence>
<reference evidence="6 7" key="1">
    <citation type="submission" date="2017-07" db="EMBL/GenBank/DDBJ databases">
        <title>Paenibacillus herberti R33 genome sequencing and assembly.</title>
        <authorList>
            <person name="Su W."/>
        </authorList>
    </citation>
    <scope>NUCLEOTIDE SEQUENCE [LARGE SCALE GENOMIC DNA]</scope>
    <source>
        <strain evidence="6 7">R33</strain>
    </source>
</reference>
<dbReference type="InterPro" id="IPR027417">
    <property type="entry name" value="P-loop_NTPase"/>
</dbReference>